<protein>
    <recommendedName>
        <fullName evidence="3">Transposase putative helix-turn-helix domain-containing protein</fullName>
    </recommendedName>
</protein>
<proteinExistence type="predicted"/>
<evidence type="ECO:0000313" key="1">
    <source>
        <dbReference type="EMBL" id="MFB5681404.1"/>
    </source>
</evidence>
<evidence type="ECO:0000313" key="2">
    <source>
        <dbReference type="Proteomes" id="UP001580407"/>
    </source>
</evidence>
<sequence>MNAVKRGESDTHHYSKIQIDVPHEHTEMLTKTIHAYREACNYLSVIVFQTKALSSPPPTTVKAGRYFILDEP</sequence>
<name>A0ABV5B6U9_9BACL</name>
<gene>
    <name evidence="1" type="ORF">ACE3NQ_10820</name>
</gene>
<keyword evidence="2" id="KW-1185">Reference proteome</keyword>
<accession>A0ABV5B6U9</accession>
<evidence type="ECO:0008006" key="3">
    <source>
        <dbReference type="Google" id="ProtNLM"/>
    </source>
</evidence>
<dbReference type="EMBL" id="JBHILM010000010">
    <property type="protein sequence ID" value="MFB5681404.1"/>
    <property type="molecule type" value="Genomic_DNA"/>
</dbReference>
<comment type="caution">
    <text evidence="1">The sequence shown here is derived from an EMBL/GenBank/DDBJ whole genome shotgun (WGS) entry which is preliminary data.</text>
</comment>
<reference evidence="1 2" key="1">
    <citation type="submission" date="2024-09" db="EMBL/GenBank/DDBJ databases">
        <authorList>
            <person name="Ruan L."/>
        </authorList>
    </citation>
    <scope>NUCLEOTIDE SEQUENCE [LARGE SCALE GENOMIC DNA]</scope>
    <source>
        <strain evidence="1 2">D33</strain>
    </source>
</reference>
<dbReference type="Proteomes" id="UP001580407">
    <property type="component" value="Unassembled WGS sequence"/>
</dbReference>
<organism evidence="1 2">
    <name type="scientific">Paenibacillus terreus</name>
    <dbReference type="NCBI Taxonomy" id="1387834"/>
    <lineage>
        <taxon>Bacteria</taxon>
        <taxon>Bacillati</taxon>
        <taxon>Bacillota</taxon>
        <taxon>Bacilli</taxon>
        <taxon>Bacillales</taxon>
        <taxon>Paenibacillaceae</taxon>
        <taxon>Paenibacillus</taxon>
    </lineage>
</organism>